<keyword evidence="2" id="KW-0175">Coiled coil</keyword>
<feature type="compositionally biased region" description="Basic residues" evidence="3">
    <location>
        <begin position="96"/>
        <end position="112"/>
    </location>
</feature>
<keyword evidence="6" id="KW-1185">Reference proteome</keyword>
<feature type="compositionally biased region" description="Basic and acidic residues" evidence="3">
    <location>
        <begin position="642"/>
        <end position="652"/>
    </location>
</feature>
<dbReference type="AlphaFoldDB" id="A0AAQ3M142"/>
<sequence length="928" mass="99732">MSHPPHNNIHLGSVPLPPASLAGRGYGNNVDMSSPVQGNPSYSSPLSQSAAQQNSVLGSEDFDNSHRDAVFADNSSPMPPRSVSRASTSVPSRSNTLKKKSSMKRSGSKKSLRAGSISGLGGDHDDEGFHSAFYTPIPTQGSPTEVLANRFQAWRQLLKSLITYFREIQASYEARAKATHKVQSTLSNIITPAIFSSQHGLSDATRMLESYHQRSIAEANKSREIEADVIAALSGLRNDLGQKIKEIKSLNGDFKNSVEKEKDATRREVDRLRDALQHANHEDGTALGKNDPFVVRLGVDRAVERQIDEENYLHRAYLNLESSGRELESIVVGEIQKAYNALAGILKRESDDAYNAVESLRTGPISMPKDQEWNHFVVNDPHFVDPSMPLRRVEDINYPGRHDPQAAEVRAGMLERKSKYLKSYTPGWYVLSPTHLHEFKSADKIYSQPPVMSLFLPDQKLGSKSDVGSSSHKFMLKGRQSGSMHKGHNWVFRAESHDTMQAWFDDIQALTEKTPAERSAFVRKHARSVSGMSDRGTVSSDGMDEDEADAVPYSNDPSVTETSPTANRQQRPVPGGRFPSDLRIPQTAAAAQLSSPSSEGSDKDTLAAAGTIAAAGALSGSAQHEYQQDPYRLSGIASDVRSTADDHEEKSKPLTRNEISTTPVVTQTYALPVSQPVNQQQPVSSNQPQNKLLLSHDPADQVSQESGRPTTPYGNWLAPVASGAAAGAGGGILAAEVGKQGHEKSSEEEAPKEDELESEQVKRDIAVSPVSAVAAPALHEDSTKEGQPAFIPTPVAAYPTPTEGSPAATTPRAITPAEVAAVNAPTSNLTSEPTAPAPSAAAHSNAAAPLAAETMAAAATNTTSPIEDPATPTLETVSTRPTSVAPTSVLSGREREGARETGHIFPSVIRHNTDMSVSKLHVPGEYGS</sequence>
<evidence type="ECO:0000256" key="2">
    <source>
        <dbReference type="SAM" id="Coils"/>
    </source>
</evidence>
<feature type="region of interest" description="Disordered" evidence="3">
    <location>
        <begin position="640"/>
        <end position="663"/>
    </location>
</feature>
<evidence type="ECO:0000313" key="6">
    <source>
        <dbReference type="Proteomes" id="UP001303373"/>
    </source>
</evidence>
<dbReference type="SMART" id="SM00233">
    <property type="entry name" value="PH"/>
    <property type="match status" value="1"/>
</dbReference>
<dbReference type="Gene3D" id="2.30.29.30">
    <property type="entry name" value="Pleckstrin-homology domain (PH domain)/Phosphotyrosine-binding domain (PTB)"/>
    <property type="match status" value="1"/>
</dbReference>
<proteinExistence type="predicted"/>
<feature type="region of interest" description="Disordered" evidence="3">
    <location>
        <begin position="778"/>
        <end position="810"/>
    </location>
</feature>
<name>A0AAQ3M142_9PEZI</name>
<feature type="region of interest" description="Disordered" evidence="3">
    <location>
        <begin position="1"/>
        <end position="121"/>
    </location>
</feature>
<dbReference type="CDD" id="cd13311">
    <property type="entry name" value="PH_Slm1"/>
    <property type="match status" value="1"/>
</dbReference>
<feature type="compositionally biased region" description="Polar residues" evidence="3">
    <location>
        <begin position="873"/>
        <end position="890"/>
    </location>
</feature>
<dbReference type="InterPro" id="IPR011993">
    <property type="entry name" value="PH-like_dom_sf"/>
</dbReference>
<feature type="compositionally biased region" description="Basic and acidic residues" evidence="3">
    <location>
        <begin position="892"/>
        <end position="902"/>
    </location>
</feature>
<feature type="compositionally biased region" description="Polar residues" evidence="3">
    <location>
        <begin position="555"/>
        <end position="570"/>
    </location>
</feature>
<evidence type="ECO:0000313" key="5">
    <source>
        <dbReference type="EMBL" id="WPG97925.1"/>
    </source>
</evidence>
<reference evidence="5 6" key="1">
    <citation type="submission" date="2023-11" db="EMBL/GenBank/DDBJ databases">
        <title>An acidophilic fungus is an integral part of prey digestion in a carnivorous sundew plant.</title>
        <authorList>
            <person name="Tsai I.J."/>
        </authorList>
    </citation>
    <scope>NUCLEOTIDE SEQUENCE [LARGE SCALE GENOMIC DNA]</scope>
    <source>
        <strain evidence="5">169a</strain>
    </source>
</reference>
<evidence type="ECO:0000259" key="4">
    <source>
        <dbReference type="PROSITE" id="PS50003"/>
    </source>
</evidence>
<dbReference type="EMBL" id="CP138580">
    <property type="protein sequence ID" value="WPG97925.1"/>
    <property type="molecule type" value="Genomic_DNA"/>
</dbReference>
<organism evidence="5 6">
    <name type="scientific">Acrodontium crateriforme</name>
    <dbReference type="NCBI Taxonomy" id="150365"/>
    <lineage>
        <taxon>Eukaryota</taxon>
        <taxon>Fungi</taxon>
        <taxon>Dikarya</taxon>
        <taxon>Ascomycota</taxon>
        <taxon>Pezizomycotina</taxon>
        <taxon>Dothideomycetes</taxon>
        <taxon>Dothideomycetidae</taxon>
        <taxon>Mycosphaerellales</taxon>
        <taxon>Teratosphaeriaceae</taxon>
        <taxon>Acrodontium</taxon>
    </lineage>
</organism>
<evidence type="ECO:0000256" key="1">
    <source>
        <dbReference type="ARBA" id="ARBA00022553"/>
    </source>
</evidence>
<protein>
    <submittedName>
        <fullName evidence="5">Phosphatidylinositol 4,5-bisphosphate-binding protein SLM2, protein</fullName>
    </submittedName>
</protein>
<dbReference type="InterPro" id="IPR046868">
    <property type="entry name" value="BAR_4"/>
</dbReference>
<feature type="domain" description="PH" evidence="4">
    <location>
        <begin position="407"/>
        <end position="512"/>
    </location>
</feature>
<evidence type="ECO:0000256" key="3">
    <source>
        <dbReference type="SAM" id="MobiDB-lite"/>
    </source>
</evidence>
<dbReference type="PROSITE" id="PS50003">
    <property type="entry name" value="PH_DOMAIN"/>
    <property type="match status" value="1"/>
</dbReference>
<feature type="region of interest" description="Disordered" evidence="3">
    <location>
        <begin position="824"/>
        <end position="910"/>
    </location>
</feature>
<dbReference type="PANTHER" id="PTHR31941:SF16">
    <property type="entry name" value="PHOSPHATIDYLINOSITOL 4,5-BISPHOSPHATE-BINDING PROTEIN SLM1-RELATED"/>
    <property type="match status" value="1"/>
</dbReference>
<feature type="compositionally biased region" description="Basic and acidic residues" evidence="3">
    <location>
        <begin position="739"/>
        <end position="749"/>
    </location>
</feature>
<dbReference type="PANTHER" id="PTHR31941">
    <property type="entry name" value="CYTOSKELETAL SIGNALING PROTEIN SLM1"/>
    <property type="match status" value="1"/>
</dbReference>
<accession>A0AAQ3M142</accession>
<keyword evidence="1" id="KW-0597">Phosphoprotein</keyword>
<dbReference type="Pfam" id="PF20400">
    <property type="entry name" value="BAR_4"/>
    <property type="match status" value="1"/>
</dbReference>
<gene>
    <name evidence="5" type="ORF">R9X50_00070800</name>
</gene>
<feature type="region of interest" description="Disordered" evidence="3">
    <location>
        <begin position="738"/>
        <end position="764"/>
    </location>
</feature>
<dbReference type="Proteomes" id="UP001303373">
    <property type="component" value="Chromosome 1"/>
</dbReference>
<dbReference type="Pfam" id="PF20399">
    <property type="entry name" value="PH_20"/>
    <property type="match status" value="1"/>
</dbReference>
<dbReference type="InterPro" id="IPR001849">
    <property type="entry name" value="PH_domain"/>
</dbReference>
<dbReference type="InterPro" id="IPR046869">
    <property type="entry name" value="SLM1/RGC1-like_PH"/>
</dbReference>
<feature type="region of interest" description="Disordered" evidence="3">
    <location>
        <begin position="521"/>
        <end position="581"/>
    </location>
</feature>
<dbReference type="SUPFAM" id="SSF50729">
    <property type="entry name" value="PH domain-like"/>
    <property type="match status" value="1"/>
</dbReference>
<feature type="compositionally biased region" description="Polar residues" evidence="3">
    <location>
        <begin position="30"/>
        <end position="57"/>
    </location>
</feature>
<feature type="compositionally biased region" description="Low complexity" evidence="3">
    <location>
        <begin position="833"/>
        <end position="863"/>
    </location>
</feature>
<dbReference type="InterPro" id="IPR043453">
    <property type="entry name" value="Slm1_PH"/>
</dbReference>
<feature type="compositionally biased region" description="Polar residues" evidence="3">
    <location>
        <begin position="84"/>
        <end position="95"/>
    </location>
</feature>
<feature type="coiled-coil region" evidence="2">
    <location>
        <begin position="255"/>
        <end position="282"/>
    </location>
</feature>